<evidence type="ECO:0000313" key="3">
    <source>
        <dbReference type="Proteomes" id="UP000634136"/>
    </source>
</evidence>
<dbReference type="AlphaFoldDB" id="A0A834TS81"/>
<gene>
    <name evidence="2" type="ORF">G2W53_021073</name>
</gene>
<name>A0A834TS81_9FABA</name>
<comment type="caution">
    <text evidence="2">The sequence shown here is derived from an EMBL/GenBank/DDBJ whole genome shotgun (WGS) entry which is preliminary data.</text>
</comment>
<accession>A0A834TS81</accession>
<feature type="region of interest" description="Disordered" evidence="1">
    <location>
        <begin position="1"/>
        <end position="35"/>
    </location>
</feature>
<organism evidence="2 3">
    <name type="scientific">Senna tora</name>
    <dbReference type="NCBI Taxonomy" id="362788"/>
    <lineage>
        <taxon>Eukaryota</taxon>
        <taxon>Viridiplantae</taxon>
        <taxon>Streptophyta</taxon>
        <taxon>Embryophyta</taxon>
        <taxon>Tracheophyta</taxon>
        <taxon>Spermatophyta</taxon>
        <taxon>Magnoliopsida</taxon>
        <taxon>eudicotyledons</taxon>
        <taxon>Gunneridae</taxon>
        <taxon>Pentapetalae</taxon>
        <taxon>rosids</taxon>
        <taxon>fabids</taxon>
        <taxon>Fabales</taxon>
        <taxon>Fabaceae</taxon>
        <taxon>Caesalpinioideae</taxon>
        <taxon>Cassia clade</taxon>
        <taxon>Senna</taxon>
    </lineage>
</organism>
<reference evidence="2" key="1">
    <citation type="submission" date="2020-09" db="EMBL/GenBank/DDBJ databases">
        <title>Genome-Enabled Discovery of Anthraquinone Biosynthesis in Senna tora.</title>
        <authorList>
            <person name="Kang S.-H."/>
            <person name="Pandey R.P."/>
            <person name="Lee C.-M."/>
            <person name="Sim J.-S."/>
            <person name="Jeong J.-T."/>
            <person name="Choi B.-S."/>
            <person name="Jung M."/>
            <person name="Ginzburg D."/>
            <person name="Zhao K."/>
            <person name="Won S.Y."/>
            <person name="Oh T.-J."/>
            <person name="Yu Y."/>
            <person name="Kim N.-H."/>
            <person name="Lee O.R."/>
            <person name="Lee T.-H."/>
            <person name="Bashyal P."/>
            <person name="Kim T.-S."/>
            <person name="Lee W.-H."/>
            <person name="Kawkins C."/>
            <person name="Kim C.-K."/>
            <person name="Kim J.S."/>
            <person name="Ahn B.O."/>
            <person name="Rhee S.Y."/>
            <person name="Sohng J.K."/>
        </authorList>
    </citation>
    <scope>NUCLEOTIDE SEQUENCE</scope>
    <source>
        <tissue evidence="2">Leaf</tissue>
    </source>
</reference>
<proteinExistence type="predicted"/>
<evidence type="ECO:0000313" key="2">
    <source>
        <dbReference type="EMBL" id="KAF7822929.1"/>
    </source>
</evidence>
<dbReference type="EMBL" id="JAAIUW010000007">
    <property type="protein sequence ID" value="KAF7822929.1"/>
    <property type="molecule type" value="Genomic_DNA"/>
</dbReference>
<keyword evidence="3" id="KW-1185">Reference proteome</keyword>
<feature type="compositionally biased region" description="Basic and acidic residues" evidence="1">
    <location>
        <begin position="10"/>
        <end position="35"/>
    </location>
</feature>
<evidence type="ECO:0000256" key="1">
    <source>
        <dbReference type="SAM" id="MobiDB-lite"/>
    </source>
</evidence>
<protein>
    <submittedName>
        <fullName evidence="2">Uncharacterized protein</fullName>
    </submittedName>
</protein>
<dbReference type="Proteomes" id="UP000634136">
    <property type="component" value="Unassembled WGS sequence"/>
</dbReference>
<sequence length="35" mass="3967">MAMEDEKEEGNERVSCERRSIEALKSHSEAEGNKS</sequence>